<keyword evidence="5" id="KW-1185">Reference proteome</keyword>
<dbReference type="Gene3D" id="1.10.1370.30">
    <property type="match status" value="1"/>
</dbReference>
<dbReference type="GO" id="GO:0006508">
    <property type="term" value="P:proteolysis"/>
    <property type="evidence" value="ECO:0007669"/>
    <property type="project" value="UniProtKB-UniRule"/>
</dbReference>
<name>A0A5B8U797_9ACTN</name>
<dbReference type="Proteomes" id="UP000321805">
    <property type="component" value="Chromosome"/>
</dbReference>
<dbReference type="InterPro" id="IPR001333">
    <property type="entry name" value="Peptidase_M32_Taq"/>
</dbReference>
<keyword evidence="1" id="KW-0645">Protease</keyword>
<sequence>MRALQSLRARLAELADLSALGMLAAWDQRAMMPPGGAAGRARQMATLQRLAHDRGTADEVGGWLEELEGRAGELDDLDRDIVRIARRDWDRARRVPGELASELAQAAAEGQAVWQAARAESDFAAFVPALRRNVELAREYAACLDGGGSPYDALLGDYDFGLTAQRIREIFGRLATELPPIVARAADVRRTDPVGLSIPVEVQQAMVRGVLARVGVDDEGWRLDTAAHPFSASIGPQDTRLTTRYEDGRLESVVAALHEFGHGLYERQIAPELARTNLGHGTSMSVHESQSKLWENHVGRHPAFTAVLVDELERAGMVCDPEVLRAALVDVRPSLIRVAADPVTYPLHIVLRFELEVALVEGTLDIADLPAAWQDRLQRLLGVEAPDDASGVLQDVHWGSGAFGYFPSYAMGAIIAAQLWEQLESDLGPQDDALAVGEVTAVRHWLGEHVHRHGRRLDTEPLVEQATGRGLDVEPFLRHVRTLV</sequence>
<dbReference type="PIRSF" id="PIRSF006615">
    <property type="entry name" value="Zn_crbxpep_Taq"/>
    <property type="match status" value="1"/>
</dbReference>
<keyword evidence="1 4" id="KW-0121">Carboxypeptidase</keyword>
<reference evidence="4 5" key="1">
    <citation type="journal article" date="2018" name="J. Microbiol.">
        <title>Baekduia soli gen. nov., sp. nov., a novel bacterium isolated from the soil of Baekdu Mountain and proposal of a novel family name, Baekduiaceae fam. nov.</title>
        <authorList>
            <person name="An D.S."/>
            <person name="Siddiqi M.Z."/>
            <person name="Kim K.H."/>
            <person name="Yu H.S."/>
            <person name="Im W.T."/>
        </authorList>
    </citation>
    <scope>NUCLEOTIDE SEQUENCE [LARGE SCALE GENOMIC DNA]</scope>
    <source>
        <strain evidence="4 5">BR7-21</strain>
    </source>
</reference>
<evidence type="ECO:0000256" key="1">
    <source>
        <dbReference type="PIRNR" id="PIRNR006615"/>
    </source>
</evidence>
<dbReference type="PROSITE" id="PS52034">
    <property type="entry name" value="PEPTIDASE_M32"/>
    <property type="match status" value="1"/>
</dbReference>
<dbReference type="GO" id="GO:0046872">
    <property type="term" value="F:metal ion binding"/>
    <property type="evidence" value="ECO:0007669"/>
    <property type="project" value="UniProtKB-KW"/>
</dbReference>
<evidence type="ECO:0000256" key="2">
    <source>
        <dbReference type="PIRSR" id="PIRSR006615-1"/>
    </source>
</evidence>
<dbReference type="EC" id="3.4.17.19" evidence="1"/>
<feature type="binding site" evidence="2">
    <location>
        <position position="262"/>
    </location>
    <ligand>
        <name>Zn(2+)</name>
        <dbReference type="ChEBI" id="CHEBI:29105"/>
        <note>catalytic</note>
    </ligand>
</feature>
<evidence type="ECO:0000313" key="4">
    <source>
        <dbReference type="EMBL" id="QEC48698.1"/>
    </source>
</evidence>
<organism evidence="4 5">
    <name type="scientific">Baekduia soli</name>
    <dbReference type="NCBI Taxonomy" id="496014"/>
    <lineage>
        <taxon>Bacteria</taxon>
        <taxon>Bacillati</taxon>
        <taxon>Actinomycetota</taxon>
        <taxon>Thermoleophilia</taxon>
        <taxon>Solirubrobacterales</taxon>
        <taxon>Baekduiaceae</taxon>
        <taxon>Baekduia</taxon>
    </lineage>
</organism>
<dbReference type="OrthoDB" id="9772308at2"/>
<protein>
    <recommendedName>
        <fullName evidence="1">Metal-dependent carboxypeptidase</fullName>
        <ecNumber evidence="1">3.4.17.19</ecNumber>
    </recommendedName>
</protein>
<accession>A0A5B8U797</accession>
<feature type="binding site" evidence="2">
    <location>
        <position position="288"/>
    </location>
    <ligand>
        <name>Zn(2+)</name>
        <dbReference type="ChEBI" id="CHEBI:29105"/>
        <note>catalytic</note>
    </ligand>
</feature>
<feature type="binding site" evidence="2">
    <location>
        <position position="258"/>
    </location>
    <ligand>
        <name>Zn(2+)</name>
        <dbReference type="ChEBI" id="CHEBI:29105"/>
        <note>catalytic</note>
    </ligand>
</feature>
<dbReference type="AlphaFoldDB" id="A0A5B8U797"/>
<keyword evidence="2" id="KW-0862">Zinc</keyword>
<dbReference type="GO" id="GO:0004181">
    <property type="term" value="F:metallocarboxypeptidase activity"/>
    <property type="evidence" value="ECO:0007669"/>
    <property type="project" value="UniProtKB-UniRule"/>
</dbReference>
<dbReference type="RefSeq" id="WP_146920527.1">
    <property type="nucleotide sequence ID" value="NZ_CP042430.1"/>
</dbReference>
<keyword evidence="1" id="KW-0482">Metalloprotease</keyword>
<evidence type="ECO:0000313" key="5">
    <source>
        <dbReference type="Proteomes" id="UP000321805"/>
    </source>
</evidence>
<dbReference type="PRINTS" id="PR00998">
    <property type="entry name" value="CRBOXYPTASET"/>
</dbReference>
<dbReference type="SUPFAM" id="SSF55486">
    <property type="entry name" value="Metalloproteases ('zincins'), catalytic domain"/>
    <property type="match status" value="1"/>
</dbReference>
<dbReference type="Pfam" id="PF02074">
    <property type="entry name" value="Peptidase_M32"/>
    <property type="match status" value="1"/>
</dbReference>
<feature type="active site" description="Proton donor/acceptor" evidence="3">
    <location>
        <position position="259"/>
    </location>
</feature>
<comment type="similarity">
    <text evidence="1">Belongs to the peptidase M32 family.</text>
</comment>
<dbReference type="KEGG" id="bsol:FSW04_14715"/>
<evidence type="ECO:0000256" key="3">
    <source>
        <dbReference type="PIRSR" id="PIRSR006615-2"/>
    </source>
</evidence>
<comment type="function">
    <text evidence="1">Broad specificity carboxypetidase that releases amino acids sequentially from the C-terminus, including neutral, aromatic, polar and basic residues.</text>
</comment>
<comment type="catalytic activity">
    <reaction evidence="1">
        <text>Release of a C-terminal amino acid with broad specificity, except for -Pro.</text>
        <dbReference type="EC" id="3.4.17.19"/>
    </reaction>
</comment>
<keyword evidence="1 2" id="KW-0479">Metal-binding</keyword>
<dbReference type="EMBL" id="CP042430">
    <property type="protein sequence ID" value="QEC48698.1"/>
    <property type="molecule type" value="Genomic_DNA"/>
</dbReference>
<dbReference type="PANTHER" id="PTHR34217">
    <property type="entry name" value="METAL-DEPENDENT CARBOXYPEPTIDASE"/>
    <property type="match status" value="1"/>
</dbReference>
<comment type="cofactor">
    <cofactor evidence="2">
        <name>Zn(2+)</name>
        <dbReference type="ChEBI" id="CHEBI:29105"/>
    </cofactor>
    <text evidence="2">Binds 1 zinc ion per subunit.</text>
</comment>
<dbReference type="CDD" id="cd06460">
    <property type="entry name" value="M32_Taq"/>
    <property type="match status" value="1"/>
</dbReference>
<gene>
    <name evidence="4" type="ORF">FSW04_14715</name>
</gene>
<proteinExistence type="inferred from homology"/>
<keyword evidence="1" id="KW-0378">Hydrolase</keyword>
<dbReference type="PANTHER" id="PTHR34217:SF1">
    <property type="entry name" value="CARBOXYPEPTIDASE 1"/>
    <property type="match status" value="1"/>
</dbReference>